<feature type="domain" description="Nucleoside transporter/FeoB GTPase Gate" evidence="10">
    <location>
        <begin position="100"/>
        <end position="197"/>
    </location>
</feature>
<evidence type="ECO:0000256" key="7">
    <source>
        <dbReference type="SAM" id="Phobius"/>
    </source>
</evidence>
<feature type="transmembrane region" description="Helical" evidence="7">
    <location>
        <begin position="262"/>
        <end position="295"/>
    </location>
</feature>
<evidence type="ECO:0000259" key="10">
    <source>
        <dbReference type="Pfam" id="PF07670"/>
    </source>
</evidence>
<sequence length="426" mass="46444">MNRLFGILGIILIFLICYFMSNNKKHINYKTVGTGFLLQVALAVFIFKVPLGRALFMNVGMFIQKILDFAKEGGAFVFGPLIDNEKLNLVWGLGANVFALQLICSLIFMMILVNILYYYGIMQRVVPLFGKAMNKLMSVSGAEALSNVASAFVGQIAAQIMIRPYLAKLTRSELLASMAGSMACISMATMPIYIGLGIPAHYLLASSFMAAPGALVISKIMYPETHIPETSEDFKITYSKRKRPYINVFDAISAGASEGMKVAINVIAMILALVALVAMIDWFLKGFGILFVKYLHINFASFDMTQLSLRMILGKIFAVFAFFMGVPLHEATTVGSLMGTKLVLNEMVAYVDLTNLPQALSDKSYLITCFALCSFGNFGSIAIQLGGIGELAPNQRKNLARLGVRALIAGTLTCYMSAAIAGVLFN</sequence>
<feature type="transmembrane region" description="Helical" evidence="7">
    <location>
        <begin position="142"/>
        <end position="162"/>
    </location>
</feature>
<evidence type="ECO:0000256" key="4">
    <source>
        <dbReference type="ARBA" id="ARBA00022692"/>
    </source>
</evidence>
<dbReference type="Pfam" id="PF01773">
    <property type="entry name" value="Nucleos_tra2_N"/>
    <property type="match status" value="1"/>
</dbReference>
<protein>
    <submittedName>
        <fullName evidence="11">NupC/NupG family nucleoside CNT transporter</fullName>
    </submittedName>
</protein>
<evidence type="ECO:0000313" key="11">
    <source>
        <dbReference type="EMBL" id="HIS36319.1"/>
    </source>
</evidence>
<keyword evidence="4 7" id="KW-0812">Transmembrane</keyword>
<feature type="transmembrane region" description="Helical" evidence="7">
    <location>
        <begin position="98"/>
        <end position="121"/>
    </location>
</feature>
<name>A0A9D1JNA5_9BACT</name>
<organism evidence="11 12">
    <name type="scientific">Candidatus Scatousia excrementigallinarum</name>
    <dbReference type="NCBI Taxonomy" id="2840935"/>
    <lineage>
        <taxon>Bacteria</taxon>
        <taxon>Candidatus Scatousia</taxon>
    </lineage>
</organism>
<keyword evidence="3" id="KW-1003">Cell membrane</keyword>
<dbReference type="AlphaFoldDB" id="A0A9D1JNA5"/>
<dbReference type="PANTHER" id="PTHR10590">
    <property type="entry name" value="SODIUM/NUCLEOSIDE COTRANSPORTER"/>
    <property type="match status" value="1"/>
</dbReference>
<dbReference type="GO" id="GO:0005337">
    <property type="term" value="F:nucleoside transmembrane transporter activity"/>
    <property type="evidence" value="ECO:0007669"/>
    <property type="project" value="InterPro"/>
</dbReference>
<evidence type="ECO:0000256" key="3">
    <source>
        <dbReference type="ARBA" id="ARBA00022475"/>
    </source>
</evidence>
<keyword evidence="5 7" id="KW-1133">Transmembrane helix</keyword>
<proteinExistence type="inferred from homology"/>
<dbReference type="EMBL" id="DVIU01000135">
    <property type="protein sequence ID" value="HIS36319.1"/>
    <property type="molecule type" value="Genomic_DNA"/>
</dbReference>
<evidence type="ECO:0000256" key="6">
    <source>
        <dbReference type="ARBA" id="ARBA00023136"/>
    </source>
</evidence>
<reference evidence="11" key="1">
    <citation type="submission" date="2020-10" db="EMBL/GenBank/DDBJ databases">
        <authorList>
            <person name="Gilroy R."/>
        </authorList>
    </citation>
    <scope>NUCLEOTIDE SEQUENCE</scope>
    <source>
        <strain evidence="11">6276</strain>
    </source>
</reference>
<evidence type="ECO:0000256" key="2">
    <source>
        <dbReference type="ARBA" id="ARBA00009033"/>
    </source>
</evidence>
<evidence type="ECO:0000313" key="12">
    <source>
        <dbReference type="Proteomes" id="UP000823928"/>
    </source>
</evidence>
<feature type="domain" description="Concentrative nucleoside transporter N-terminal" evidence="8">
    <location>
        <begin position="8"/>
        <end position="81"/>
    </location>
</feature>
<dbReference type="Proteomes" id="UP000823928">
    <property type="component" value="Unassembled WGS sequence"/>
</dbReference>
<feature type="transmembrane region" description="Helical" evidence="7">
    <location>
        <begin position="307"/>
        <end position="328"/>
    </location>
</feature>
<dbReference type="PANTHER" id="PTHR10590:SF4">
    <property type="entry name" value="SOLUTE CARRIER FAMILY 28 MEMBER 3"/>
    <property type="match status" value="1"/>
</dbReference>
<feature type="domain" description="Concentrative nucleoside transporter C-terminal" evidence="9">
    <location>
        <begin position="202"/>
        <end position="422"/>
    </location>
</feature>
<dbReference type="GO" id="GO:0015293">
    <property type="term" value="F:symporter activity"/>
    <property type="evidence" value="ECO:0007669"/>
    <property type="project" value="TreeGrafter"/>
</dbReference>
<dbReference type="InterPro" id="IPR011657">
    <property type="entry name" value="CNT_C_dom"/>
</dbReference>
<feature type="transmembrane region" description="Helical" evidence="7">
    <location>
        <begin position="6"/>
        <end position="21"/>
    </location>
</feature>
<dbReference type="InterPro" id="IPR002668">
    <property type="entry name" value="CNT_N_dom"/>
</dbReference>
<feature type="transmembrane region" description="Helical" evidence="7">
    <location>
        <begin position="406"/>
        <end position="425"/>
    </location>
</feature>
<reference evidence="11" key="2">
    <citation type="journal article" date="2021" name="PeerJ">
        <title>Extensive microbial diversity within the chicken gut microbiome revealed by metagenomics and culture.</title>
        <authorList>
            <person name="Gilroy R."/>
            <person name="Ravi A."/>
            <person name="Getino M."/>
            <person name="Pursley I."/>
            <person name="Horton D.L."/>
            <person name="Alikhan N.F."/>
            <person name="Baker D."/>
            <person name="Gharbi K."/>
            <person name="Hall N."/>
            <person name="Watson M."/>
            <person name="Adriaenssens E.M."/>
            <person name="Foster-Nyarko E."/>
            <person name="Jarju S."/>
            <person name="Secka A."/>
            <person name="Antonio M."/>
            <person name="Oren A."/>
            <person name="Chaudhuri R.R."/>
            <person name="La Ragione R."/>
            <person name="Hildebrand F."/>
            <person name="Pallen M.J."/>
        </authorList>
    </citation>
    <scope>NUCLEOTIDE SEQUENCE</scope>
    <source>
        <strain evidence="11">6276</strain>
    </source>
</reference>
<keyword evidence="6 7" id="KW-0472">Membrane</keyword>
<dbReference type="InterPro" id="IPR011642">
    <property type="entry name" value="Gate_dom"/>
</dbReference>
<feature type="transmembrane region" description="Helical" evidence="7">
    <location>
        <begin position="33"/>
        <end position="51"/>
    </location>
</feature>
<comment type="similarity">
    <text evidence="2">Belongs to the concentrative nucleoside transporter (CNT) (TC 2.A.41) family.</text>
</comment>
<evidence type="ECO:0000259" key="9">
    <source>
        <dbReference type="Pfam" id="PF07662"/>
    </source>
</evidence>
<feature type="transmembrane region" description="Helical" evidence="7">
    <location>
        <begin position="174"/>
        <end position="196"/>
    </location>
</feature>
<feature type="transmembrane region" description="Helical" evidence="7">
    <location>
        <begin position="365"/>
        <end position="385"/>
    </location>
</feature>
<dbReference type="Pfam" id="PF07670">
    <property type="entry name" value="Gate"/>
    <property type="match status" value="1"/>
</dbReference>
<dbReference type="GO" id="GO:0005886">
    <property type="term" value="C:plasma membrane"/>
    <property type="evidence" value="ECO:0007669"/>
    <property type="project" value="UniProtKB-SubCell"/>
</dbReference>
<evidence type="ECO:0000256" key="5">
    <source>
        <dbReference type="ARBA" id="ARBA00022989"/>
    </source>
</evidence>
<dbReference type="Pfam" id="PF07662">
    <property type="entry name" value="Nucleos_tra2_C"/>
    <property type="match status" value="1"/>
</dbReference>
<gene>
    <name evidence="11" type="ORF">IAC10_06780</name>
</gene>
<comment type="subcellular location">
    <subcellularLocation>
        <location evidence="1">Cell membrane</location>
        <topology evidence="1">Multi-pass membrane protein</topology>
    </subcellularLocation>
</comment>
<evidence type="ECO:0000256" key="1">
    <source>
        <dbReference type="ARBA" id="ARBA00004651"/>
    </source>
</evidence>
<accession>A0A9D1JNA5</accession>
<evidence type="ECO:0000259" key="8">
    <source>
        <dbReference type="Pfam" id="PF01773"/>
    </source>
</evidence>
<comment type="caution">
    <text evidence="11">The sequence shown here is derived from an EMBL/GenBank/DDBJ whole genome shotgun (WGS) entry which is preliminary data.</text>
</comment>
<dbReference type="InterPro" id="IPR008276">
    <property type="entry name" value="C_nuclsd_transpt"/>
</dbReference>